<dbReference type="EMBL" id="DUZY01000005">
    <property type="protein sequence ID" value="DAD38558.1"/>
    <property type="molecule type" value="Genomic_DNA"/>
</dbReference>
<accession>A0A822ZAL0</accession>
<protein>
    <submittedName>
        <fullName evidence="1">Uncharacterized protein</fullName>
    </submittedName>
</protein>
<keyword evidence="2" id="KW-1185">Reference proteome</keyword>
<comment type="caution">
    <text evidence="1">The sequence shown here is derived from an EMBL/GenBank/DDBJ whole genome shotgun (WGS) entry which is preliminary data.</text>
</comment>
<dbReference type="Proteomes" id="UP000607653">
    <property type="component" value="Unassembled WGS sequence"/>
</dbReference>
<dbReference type="AlphaFoldDB" id="A0A822ZAL0"/>
<name>A0A822ZAL0_NELNU</name>
<evidence type="ECO:0000313" key="1">
    <source>
        <dbReference type="EMBL" id="DAD38558.1"/>
    </source>
</evidence>
<evidence type="ECO:0000313" key="2">
    <source>
        <dbReference type="Proteomes" id="UP000607653"/>
    </source>
</evidence>
<organism evidence="1 2">
    <name type="scientific">Nelumbo nucifera</name>
    <name type="common">Sacred lotus</name>
    <dbReference type="NCBI Taxonomy" id="4432"/>
    <lineage>
        <taxon>Eukaryota</taxon>
        <taxon>Viridiplantae</taxon>
        <taxon>Streptophyta</taxon>
        <taxon>Embryophyta</taxon>
        <taxon>Tracheophyta</taxon>
        <taxon>Spermatophyta</taxon>
        <taxon>Magnoliopsida</taxon>
        <taxon>Proteales</taxon>
        <taxon>Nelumbonaceae</taxon>
        <taxon>Nelumbo</taxon>
    </lineage>
</organism>
<reference evidence="1 2" key="1">
    <citation type="journal article" date="2020" name="Mol. Biol. Evol.">
        <title>Distinct Expression and Methylation Patterns for Genes with Different Fates following a Single Whole-Genome Duplication in Flowering Plants.</title>
        <authorList>
            <person name="Shi T."/>
            <person name="Rahmani R.S."/>
            <person name="Gugger P.F."/>
            <person name="Wang M."/>
            <person name="Li H."/>
            <person name="Zhang Y."/>
            <person name="Li Z."/>
            <person name="Wang Q."/>
            <person name="Van de Peer Y."/>
            <person name="Marchal K."/>
            <person name="Chen J."/>
        </authorList>
    </citation>
    <scope>NUCLEOTIDE SEQUENCE [LARGE SCALE GENOMIC DNA]</scope>
    <source>
        <tissue evidence="1">Leaf</tissue>
    </source>
</reference>
<sequence length="62" mass="7008">MALETGLDHDEISYQGGAQHNMLVSNGIVGSEFAFRIFLFLAGLRQKVYDTFLAEFPLCYVY</sequence>
<proteinExistence type="predicted"/>
<gene>
    <name evidence="1" type="ORF">HUJ06_012880</name>
</gene>